<keyword evidence="1" id="KW-0472">Membrane</keyword>
<dbReference type="CDD" id="cd04179">
    <property type="entry name" value="DPM_DPG-synthase_like"/>
    <property type="match status" value="1"/>
</dbReference>
<dbReference type="PANTHER" id="PTHR48090:SF7">
    <property type="entry name" value="RFBJ PROTEIN"/>
    <property type="match status" value="1"/>
</dbReference>
<sequence length="339" mass="37788">MKGSRAPYRIAVVIPCFNVGQTIATVVETIPGDIWRIYCVDDCSRDDTQSVITHFSKTDSRIRGIWRERNGGVGAAFMDGLTKAIGDGAEIIVKVDGDGQMNGAFVNEFAAPIVEGEADYVKGNRFFDIERVLAMPRIRLVGNAGLSFLSKLSTGYWNLFDPTNGYIAIHSDIARLIPAHKVHQRYFFESDLLFRLAILRAKVVELPLETVYEGEASHLNTWRCLITFPFLHFRNFFKRLIYNYVVRNFSVGSIALPTGLLLVLSGVIYGVIKWLDSFRTGDPATAGTVMLSALPVLVGIQFILSFLAHDVASVPDAPIHNRLNHKKTIVTPERKARNK</sequence>
<dbReference type="InterPro" id="IPR001173">
    <property type="entry name" value="Glyco_trans_2-like"/>
</dbReference>
<feature type="transmembrane region" description="Helical" evidence="1">
    <location>
        <begin position="244"/>
        <end position="272"/>
    </location>
</feature>
<name>A0ABT0SB89_9SPHN</name>
<organism evidence="3 4">
    <name type="scientific">Sphingomonas brevis</name>
    <dbReference type="NCBI Taxonomy" id="2908206"/>
    <lineage>
        <taxon>Bacteria</taxon>
        <taxon>Pseudomonadati</taxon>
        <taxon>Pseudomonadota</taxon>
        <taxon>Alphaproteobacteria</taxon>
        <taxon>Sphingomonadales</taxon>
        <taxon>Sphingomonadaceae</taxon>
        <taxon>Sphingomonas</taxon>
    </lineage>
</organism>
<dbReference type="InterPro" id="IPR050256">
    <property type="entry name" value="Glycosyltransferase_2"/>
</dbReference>
<comment type="caution">
    <text evidence="3">The sequence shown here is derived from an EMBL/GenBank/DDBJ whole genome shotgun (WGS) entry which is preliminary data.</text>
</comment>
<dbReference type="Pfam" id="PF00535">
    <property type="entry name" value="Glycos_transf_2"/>
    <property type="match status" value="1"/>
</dbReference>
<dbReference type="InterPro" id="IPR029044">
    <property type="entry name" value="Nucleotide-diphossugar_trans"/>
</dbReference>
<feature type="transmembrane region" description="Helical" evidence="1">
    <location>
        <begin position="284"/>
        <end position="307"/>
    </location>
</feature>
<feature type="domain" description="Glycosyltransferase 2-like" evidence="2">
    <location>
        <begin position="12"/>
        <end position="173"/>
    </location>
</feature>
<dbReference type="EMBL" id="JAMGBB010000001">
    <property type="protein sequence ID" value="MCL6741397.1"/>
    <property type="molecule type" value="Genomic_DNA"/>
</dbReference>
<protein>
    <submittedName>
        <fullName evidence="3">Glycosyltransferase family 2 protein</fullName>
    </submittedName>
</protein>
<evidence type="ECO:0000259" key="2">
    <source>
        <dbReference type="Pfam" id="PF00535"/>
    </source>
</evidence>
<keyword evidence="1" id="KW-0812">Transmembrane</keyword>
<accession>A0ABT0SB89</accession>
<gene>
    <name evidence="3" type="ORF">LZ518_09670</name>
</gene>
<evidence type="ECO:0000256" key="1">
    <source>
        <dbReference type="SAM" id="Phobius"/>
    </source>
</evidence>
<proteinExistence type="predicted"/>
<dbReference type="SUPFAM" id="SSF53448">
    <property type="entry name" value="Nucleotide-diphospho-sugar transferases"/>
    <property type="match status" value="1"/>
</dbReference>
<dbReference type="PANTHER" id="PTHR48090">
    <property type="entry name" value="UNDECAPRENYL-PHOSPHATE 4-DEOXY-4-FORMAMIDO-L-ARABINOSE TRANSFERASE-RELATED"/>
    <property type="match status" value="1"/>
</dbReference>
<reference evidence="3" key="1">
    <citation type="submission" date="2022-05" db="EMBL/GenBank/DDBJ databases">
        <authorList>
            <person name="Jo J.-H."/>
            <person name="Im W.-T."/>
        </authorList>
    </citation>
    <scope>NUCLEOTIDE SEQUENCE</scope>
    <source>
        <strain evidence="3">RB56-2</strain>
    </source>
</reference>
<keyword evidence="4" id="KW-1185">Reference proteome</keyword>
<evidence type="ECO:0000313" key="3">
    <source>
        <dbReference type="EMBL" id="MCL6741397.1"/>
    </source>
</evidence>
<keyword evidence="1" id="KW-1133">Transmembrane helix</keyword>
<dbReference type="Proteomes" id="UP001165383">
    <property type="component" value="Unassembled WGS sequence"/>
</dbReference>
<dbReference type="Gene3D" id="3.90.550.10">
    <property type="entry name" value="Spore Coat Polysaccharide Biosynthesis Protein SpsA, Chain A"/>
    <property type="match status" value="1"/>
</dbReference>
<dbReference type="RefSeq" id="WP_249915782.1">
    <property type="nucleotide sequence ID" value="NZ_JAMGBB010000001.1"/>
</dbReference>
<evidence type="ECO:0000313" key="4">
    <source>
        <dbReference type="Proteomes" id="UP001165383"/>
    </source>
</evidence>